<dbReference type="SUPFAM" id="SSF48498">
    <property type="entry name" value="Tetracyclin repressor-like, C-terminal domain"/>
    <property type="match status" value="1"/>
</dbReference>
<dbReference type="InterPro" id="IPR036271">
    <property type="entry name" value="Tet_transcr_reg_TetR-rel_C_sf"/>
</dbReference>
<keyword evidence="1" id="KW-0805">Transcription regulation</keyword>
<evidence type="ECO:0000313" key="6">
    <source>
        <dbReference type="EMBL" id="MDQ0473586.1"/>
    </source>
</evidence>
<dbReference type="Proteomes" id="UP001242480">
    <property type="component" value="Unassembled WGS sequence"/>
</dbReference>
<evidence type="ECO:0000256" key="1">
    <source>
        <dbReference type="ARBA" id="ARBA00023015"/>
    </source>
</evidence>
<dbReference type="InterPro" id="IPR050109">
    <property type="entry name" value="HTH-type_TetR-like_transc_reg"/>
</dbReference>
<dbReference type="InterPro" id="IPR009057">
    <property type="entry name" value="Homeodomain-like_sf"/>
</dbReference>
<accession>A0ABU0JH22</accession>
<evidence type="ECO:0000259" key="5">
    <source>
        <dbReference type="PROSITE" id="PS50977"/>
    </source>
</evidence>
<feature type="domain" description="HTH tetR-type" evidence="5">
    <location>
        <begin position="1"/>
        <end position="37"/>
    </location>
</feature>
<comment type="caution">
    <text evidence="4">Lacks conserved residue(s) required for the propagation of feature annotation.</text>
</comment>
<evidence type="ECO:0000256" key="4">
    <source>
        <dbReference type="PROSITE-ProRule" id="PRU00335"/>
    </source>
</evidence>
<dbReference type="PANTHER" id="PTHR30055:SF234">
    <property type="entry name" value="HTH-TYPE TRANSCRIPTIONAL REGULATOR BETI"/>
    <property type="match status" value="1"/>
</dbReference>
<dbReference type="SUPFAM" id="SSF46689">
    <property type="entry name" value="Homeodomain-like"/>
    <property type="match status" value="1"/>
</dbReference>
<dbReference type="PANTHER" id="PTHR30055">
    <property type="entry name" value="HTH-TYPE TRANSCRIPTIONAL REGULATOR RUTR"/>
    <property type="match status" value="1"/>
</dbReference>
<protein>
    <submittedName>
        <fullName evidence="6">AcrR family transcriptional regulator</fullName>
    </submittedName>
</protein>
<dbReference type="InterPro" id="IPR001647">
    <property type="entry name" value="HTH_TetR"/>
</dbReference>
<keyword evidence="2 4" id="KW-0238">DNA-binding</keyword>
<evidence type="ECO:0000313" key="7">
    <source>
        <dbReference type="Proteomes" id="UP001242480"/>
    </source>
</evidence>
<name>A0ABU0JH22_9HYPH</name>
<dbReference type="Gene3D" id="1.10.357.10">
    <property type="entry name" value="Tetracycline Repressor, domain 2"/>
    <property type="match status" value="1"/>
</dbReference>
<keyword evidence="3" id="KW-0804">Transcription</keyword>
<dbReference type="InterPro" id="IPR041490">
    <property type="entry name" value="KstR2_TetR_C"/>
</dbReference>
<gene>
    <name evidence="6" type="ORF">QO011_006622</name>
</gene>
<dbReference type="Pfam" id="PF17932">
    <property type="entry name" value="TetR_C_24"/>
    <property type="match status" value="1"/>
</dbReference>
<evidence type="ECO:0000256" key="2">
    <source>
        <dbReference type="ARBA" id="ARBA00023125"/>
    </source>
</evidence>
<keyword evidence="7" id="KW-1185">Reference proteome</keyword>
<dbReference type="Pfam" id="PF00440">
    <property type="entry name" value="TetR_N"/>
    <property type="match status" value="1"/>
</dbReference>
<sequence>MEDIAFEAGIGKPTVYRYFAGKEDLFAAVISEALDDLEKRLDEALLLPGTFEQRLIRLIGEMVPTFRTHFAAIRTVDEPETSRRRLFRQRRGHLETRLRAVIEEAQARGEAQPFDAGLAAHFMMAMVRSGIGLERFSDATMAMAIVSLALHGLGANRGLPRALPSEYAHSGEAQAGA</sequence>
<comment type="caution">
    <text evidence="6">The sequence shown here is derived from an EMBL/GenBank/DDBJ whole genome shotgun (WGS) entry which is preliminary data.</text>
</comment>
<organism evidence="6 7">
    <name type="scientific">Labrys wisconsinensis</name>
    <dbReference type="NCBI Taxonomy" id="425677"/>
    <lineage>
        <taxon>Bacteria</taxon>
        <taxon>Pseudomonadati</taxon>
        <taxon>Pseudomonadota</taxon>
        <taxon>Alphaproteobacteria</taxon>
        <taxon>Hyphomicrobiales</taxon>
        <taxon>Xanthobacteraceae</taxon>
        <taxon>Labrys</taxon>
    </lineage>
</organism>
<dbReference type="EMBL" id="JAUSVX010000017">
    <property type="protein sequence ID" value="MDQ0473586.1"/>
    <property type="molecule type" value="Genomic_DNA"/>
</dbReference>
<dbReference type="PROSITE" id="PS50977">
    <property type="entry name" value="HTH_TETR_2"/>
    <property type="match status" value="1"/>
</dbReference>
<reference evidence="6 7" key="1">
    <citation type="submission" date="2023-07" db="EMBL/GenBank/DDBJ databases">
        <title>Genomic Encyclopedia of Type Strains, Phase IV (KMG-IV): sequencing the most valuable type-strain genomes for metagenomic binning, comparative biology and taxonomic classification.</title>
        <authorList>
            <person name="Goeker M."/>
        </authorList>
    </citation>
    <scope>NUCLEOTIDE SEQUENCE [LARGE SCALE GENOMIC DNA]</scope>
    <source>
        <strain evidence="6 7">DSM 19619</strain>
    </source>
</reference>
<proteinExistence type="predicted"/>
<dbReference type="Gene3D" id="1.10.10.60">
    <property type="entry name" value="Homeodomain-like"/>
    <property type="match status" value="1"/>
</dbReference>
<evidence type="ECO:0000256" key="3">
    <source>
        <dbReference type="ARBA" id="ARBA00023163"/>
    </source>
</evidence>